<dbReference type="KEGG" id="aarc:G127AT_06425"/>
<dbReference type="Proteomes" id="UP000671914">
    <property type="component" value="Chromosome"/>
</dbReference>
<dbReference type="EMBL" id="CP071696">
    <property type="protein sequence ID" value="QTX05831.1"/>
    <property type="molecule type" value="Genomic_DNA"/>
</dbReference>
<evidence type="ECO:0000256" key="1">
    <source>
        <dbReference type="SAM" id="Phobius"/>
    </source>
</evidence>
<dbReference type="RefSeq" id="WP_210901184.1">
    <property type="nucleotide sequence ID" value="NZ_CP071696.1"/>
</dbReference>
<accession>A0A975FPP7</accession>
<evidence type="ECO:0000313" key="2">
    <source>
        <dbReference type="EMBL" id="QTX05831.1"/>
    </source>
</evidence>
<reference evidence="2" key="1">
    <citation type="submission" date="2021-03" db="EMBL/GenBank/DDBJ databases">
        <title>Agromyces archimandritus sp. nov., isolated from the cockroach Archimandrita tessellata.</title>
        <authorList>
            <person name="Guzman J."/>
            <person name="Ortuzar M."/>
            <person name="Poehlein A."/>
            <person name="Daniel R."/>
            <person name="Trujillo M."/>
            <person name="Vilcinskas A."/>
        </authorList>
    </citation>
    <scope>NUCLEOTIDE SEQUENCE</scope>
    <source>
        <strain evidence="2">G127AT</strain>
    </source>
</reference>
<keyword evidence="1" id="KW-0812">Transmembrane</keyword>
<feature type="transmembrane region" description="Helical" evidence="1">
    <location>
        <begin position="6"/>
        <end position="26"/>
    </location>
</feature>
<proteinExistence type="predicted"/>
<gene>
    <name evidence="2" type="ORF">G127AT_06425</name>
</gene>
<evidence type="ECO:0000313" key="3">
    <source>
        <dbReference type="Proteomes" id="UP000671914"/>
    </source>
</evidence>
<organism evidence="2 3">
    <name type="scientific">Agromyces archimandritae</name>
    <dbReference type="NCBI Taxonomy" id="2781962"/>
    <lineage>
        <taxon>Bacteria</taxon>
        <taxon>Bacillati</taxon>
        <taxon>Actinomycetota</taxon>
        <taxon>Actinomycetes</taxon>
        <taxon>Micrococcales</taxon>
        <taxon>Microbacteriaceae</taxon>
        <taxon>Agromyces</taxon>
    </lineage>
</organism>
<dbReference type="AlphaFoldDB" id="A0A975FPP7"/>
<sequence length="84" mass="8644">MLGAVAGWIGAALVAAIAIGVVVRFVRAPHGIRSRLRHAFSPIGAAGETYQRLHTGQAGLQESLIEAVAEQEAGAAGREGRSGR</sequence>
<keyword evidence="1" id="KW-1133">Transmembrane helix</keyword>
<keyword evidence="1" id="KW-0472">Membrane</keyword>
<name>A0A975FPP7_9MICO</name>
<protein>
    <submittedName>
        <fullName evidence="2">Uncharacterized protein</fullName>
    </submittedName>
</protein>
<keyword evidence="3" id="KW-1185">Reference proteome</keyword>